<protein>
    <submittedName>
        <fullName evidence="2">Phosphotransferase</fullName>
    </submittedName>
</protein>
<dbReference type="Proteomes" id="UP000641588">
    <property type="component" value="Unassembled WGS sequence"/>
</dbReference>
<dbReference type="SUPFAM" id="SSF56112">
    <property type="entry name" value="Protein kinase-like (PK-like)"/>
    <property type="match status" value="1"/>
</dbReference>
<organism evidence="2 3">
    <name type="scientific">Paenibacillus foliorum</name>
    <dbReference type="NCBI Taxonomy" id="2654974"/>
    <lineage>
        <taxon>Bacteria</taxon>
        <taxon>Bacillati</taxon>
        <taxon>Bacillota</taxon>
        <taxon>Bacilli</taxon>
        <taxon>Bacillales</taxon>
        <taxon>Paenibacillaceae</taxon>
        <taxon>Paenibacillus</taxon>
    </lineage>
</organism>
<name>A0A972GRS8_9BACL</name>
<dbReference type="InterPro" id="IPR011009">
    <property type="entry name" value="Kinase-like_dom_sf"/>
</dbReference>
<dbReference type="AlphaFoldDB" id="A0A972GRS8"/>
<evidence type="ECO:0000313" key="2">
    <source>
        <dbReference type="EMBL" id="NOU93018.1"/>
    </source>
</evidence>
<dbReference type="EMBL" id="WHOD01000027">
    <property type="protein sequence ID" value="NOU93018.1"/>
    <property type="molecule type" value="Genomic_DNA"/>
</dbReference>
<dbReference type="InterPro" id="IPR002575">
    <property type="entry name" value="Aminoglycoside_PTrfase"/>
</dbReference>
<sequence length="423" mass="48267">MFICAALFATDLSESKILKRHCNIHFVLDYWQQNFNWTVIAMGSHGLNISVSEVKLIDIVQKMMSNYYLKLGKWSCSRIAWKASNYVTGGLYRVAGTAWSNEEAVHWSLILKVVVPAIQADDPQHYNYWKREVLAYQSGILEQLPEMIRAPRCLAVEEQDDHTIWLWLEEVTDRIGAEWTGQQYEEVVRLLGRFNGAYLCGVPLPDEAWLCKGWLASWVEECDKYDDRSVLNEEAWEIPILKGLFPTNIVRRYKEFYRTRGLLLKGLQRLPRVLTHNDAWPPNLFPQGKDSLIAIDWAFVGIAGLGEELGRLYGLLLHSSVDTAAAVATRNDFLNRLLDSYIAGIREAGWDGDSDWVRFGFTASAGMRCGMVIPKLIEQINKKKDEELLTDEMKARCNIAVHLLELAEEASLLLPKILGGRRS</sequence>
<accession>A0A972GRS8</accession>
<evidence type="ECO:0000259" key="1">
    <source>
        <dbReference type="Pfam" id="PF01636"/>
    </source>
</evidence>
<gene>
    <name evidence="2" type="ORF">GC093_07195</name>
</gene>
<comment type="caution">
    <text evidence="2">The sequence shown here is derived from an EMBL/GenBank/DDBJ whole genome shotgun (WGS) entry which is preliminary data.</text>
</comment>
<evidence type="ECO:0000313" key="3">
    <source>
        <dbReference type="Proteomes" id="UP000641588"/>
    </source>
</evidence>
<feature type="domain" description="Aminoglycoside phosphotransferase" evidence="1">
    <location>
        <begin position="146"/>
        <end position="324"/>
    </location>
</feature>
<keyword evidence="3" id="KW-1185">Reference proteome</keyword>
<proteinExistence type="predicted"/>
<reference evidence="2" key="1">
    <citation type="submission" date="2019-10" db="EMBL/GenBank/DDBJ databases">
        <title>Description of Paenibacillus glebae sp. nov.</title>
        <authorList>
            <person name="Carlier A."/>
            <person name="Qi S."/>
        </authorList>
    </citation>
    <scope>NUCLEOTIDE SEQUENCE</scope>
    <source>
        <strain evidence="2">LMG 31456</strain>
    </source>
</reference>
<dbReference type="Pfam" id="PF01636">
    <property type="entry name" value="APH"/>
    <property type="match status" value="1"/>
</dbReference>